<dbReference type="Pfam" id="PF00415">
    <property type="entry name" value="RCC1"/>
    <property type="match status" value="3"/>
</dbReference>
<accession>A0A6V7GVR0</accession>
<proteinExistence type="predicted"/>
<dbReference type="Gene3D" id="2.130.10.30">
    <property type="entry name" value="Regulator of chromosome condensation 1/beta-lactamase-inhibitor protein II"/>
    <property type="match status" value="1"/>
</dbReference>
<dbReference type="InterPro" id="IPR000408">
    <property type="entry name" value="Reg_chr_condens"/>
</dbReference>
<feature type="repeat" description="RCC1" evidence="2">
    <location>
        <begin position="139"/>
        <end position="190"/>
    </location>
</feature>
<dbReference type="PROSITE" id="PS00626">
    <property type="entry name" value="RCC1_2"/>
    <property type="match status" value="1"/>
</dbReference>
<dbReference type="PROSITE" id="PS50012">
    <property type="entry name" value="RCC1_3"/>
    <property type="match status" value="3"/>
</dbReference>
<name>A0A6V7GVR0_9HYME</name>
<dbReference type="InterPro" id="IPR009091">
    <property type="entry name" value="RCC1/BLIP-II"/>
</dbReference>
<feature type="repeat" description="RCC1" evidence="2">
    <location>
        <begin position="85"/>
        <end position="136"/>
    </location>
</feature>
<evidence type="ECO:0000256" key="2">
    <source>
        <dbReference type="PROSITE-ProRule" id="PRU00235"/>
    </source>
</evidence>
<dbReference type="PANTHER" id="PTHR22870">
    <property type="entry name" value="REGULATOR OF CHROMOSOME CONDENSATION"/>
    <property type="match status" value="1"/>
</dbReference>
<organism evidence="3 4">
    <name type="scientific">Heterotrigona itama</name>
    <dbReference type="NCBI Taxonomy" id="395501"/>
    <lineage>
        <taxon>Eukaryota</taxon>
        <taxon>Metazoa</taxon>
        <taxon>Ecdysozoa</taxon>
        <taxon>Arthropoda</taxon>
        <taxon>Hexapoda</taxon>
        <taxon>Insecta</taxon>
        <taxon>Pterygota</taxon>
        <taxon>Neoptera</taxon>
        <taxon>Endopterygota</taxon>
        <taxon>Hymenoptera</taxon>
        <taxon>Apocrita</taxon>
        <taxon>Aculeata</taxon>
        <taxon>Apoidea</taxon>
        <taxon>Anthophila</taxon>
        <taxon>Apidae</taxon>
        <taxon>Heterotrigona</taxon>
    </lineage>
</organism>
<dbReference type="Proteomes" id="UP000752696">
    <property type="component" value="Unassembled WGS sequence"/>
</dbReference>
<reference evidence="3" key="1">
    <citation type="submission" date="2020-07" db="EMBL/GenBank/DDBJ databases">
        <authorList>
            <person name="Nazaruddin N."/>
        </authorList>
    </citation>
    <scope>NUCLEOTIDE SEQUENCE</scope>
</reference>
<sequence length="195" mass="20714">MVPTLLESIQHVFVKKVAVNSGGKHCLALSSEGHVYSWGEGDDGKLGHGNRTSYERPKLIDQLLGTEIVDIACGGHHSAAITSAGWLYTWGKGRYGRLGHGESEDQLSPKLVEALQDYKVIDVACGSGDAQTLCVTDDDNVWSWGDGDYGKLGRGGSDGCKIPMKIESLAGLGVIKVECGSQFSVALTRSGAIYT</sequence>
<dbReference type="PANTHER" id="PTHR22870:SF398">
    <property type="entry name" value="E3 UBIQUITIN-PROTEIN LIGASE HERC2"/>
    <property type="match status" value="1"/>
</dbReference>
<evidence type="ECO:0000256" key="1">
    <source>
        <dbReference type="ARBA" id="ARBA00022737"/>
    </source>
</evidence>
<evidence type="ECO:0000313" key="4">
    <source>
        <dbReference type="Proteomes" id="UP000752696"/>
    </source>
</evidence>
<evidence type="ECO:0000313" key="3">
    <source>
        <dbReference type="EMBL" id="CAD1469232.1"/>
    </source>
</evidence>
<dbReference type="PRINTS" id="PR00633">
    <property type="entry name" value="RCCNDNSATION"/>
</dbReference>
<protein>
    <recommendedName>
        <fullName evidence="5">E3 ubiquitin-protein ligase HERC2</fullName>
    </recommendedName>
</protein>
<feature type="non-terminal residue" evidence="3">
    <location>
        <position position="1"/>
    </location>
</feature>
<dbReference type="SUPFAM" id="SSF50985">
    <property type="entry name" value="RCC1/BLIP-II"/>
    <property type="match status" value="1"/>
</dbReference>
<dbReference type="AlphaFoldDB" id="A0A6V7GVR0"/>
<dbReference type="InterPro" id="IPR051210">
    <property type="entry name" value="Ub_ligase/GEF_domain"/>
</dbReference>
<comment type="caution">
    <text evidence="3">The sequence shown here is derived from an EMBL/GenBank/DDBJ whole genome shotgun (WGS) entry which is preliminary data.</text>
</comment>
<evidence type="ECO:0008006" key="5">
    <source>
        <dbReference type="Google" id="ProtNLM"/>
    </source>
</evidence>
<keyword evidence="4" id="KW-1185">Reference proteome</keyword>
<keyword evidence="1" id="KW-0677">Repeat</keyword>
<gene>
    <name evidence="3" type="ORF">MHI_LOCUS115935</name>
</gene>
<feature type="repeat" description="RCC1" evidence="2">
    <location>
        <begin position="33"/>
        <end position="84"/>
    </location>
</feature>
<dbReference type="EMBL" id="CAJDYZ010002019">
    <property type="protein sequence ID" value="CAD1469232.1"/>
    <property type="molecule type" value="Genomic_DNA"/>
</dbReference>
<dbReference type="OrthoDB" id="5981550at2759"/>